<organism evidence="1 2">
    <name type="scientific">Microctonus aethiopoides</name>
    <dbReference type="NCBI Taxonomy" id="144406"/>
    <lineage>
        <taxon>Eukaryota</taxon>
        <taxon>Metazoa</taxon>
        <taxon>Ecdysozoa</taxon>
        <taxon>Arthropoda</taxon>
        <taxon>Hexapoda</taxon>
        <taxon>Insecta</taxon>
        <taxon>Pterygota</taxon>
        <taxon>Neoptera</taxon>
        <taxon>Endopterygota</taxon>
        <taxon>Hymenoptera</taxon>
        <taxon>Apocrita</taxon>
        <taxon>Ichneumonoidea</taxon>
        <taxon>Braconidae</taxon>
        <taxon>Euphorinae</taxon>
        <taxon>Microctonus</taxon>
    </lineage>
</organism>
<dbReference type="Pfam" id="PF15006">
    <property type="entry name" value="DUF4517"/>
    <property type="match status" value="1"/>
</dbReference>
<dbReference type="Proteomes" id="UP001168990">
    <property type="component" value="Unassembled WGS sequence"/>
</dbReference>
<keyword evidence="2" id="KW-1185">Reference proteome</keyword>
<evidence type="ECO:0000313" key="1">
    <source>
        <dbReference type="EMBL" id="KAK0164938.1"/>
    </source>
</evidence>
<comment type="caution">
    <text evidence="1">The sequence shown here is derived from an EMBL/GenBank/DDBJ whole genome shotgun (WGS) entry which is preliminary data.</text>
</comment>
<accession>A0AA39F8P2</accession>
<dbReference type="EMBL" id="JAQQBS010001422">
    <property type="protein sequence ID" value="KAK0164938.1"/>
    <property type="molecule type" value="Genomic_DNA"/>
</dbReference>
<sequence length="106" mass="12182">MGEKEHHVHFSGGSGLGFNNIMIQPQRHGHLDAQLGFLKRHHRYHIEFSIPWNGCIHNEGKSYVPAIIVNNLNHNCRVNDVTQEKDDLRSDVSTYRHISVLIHTPI</sequence>
<dbReference type="AlphaFoldDB" id="A0AA39F8P2"/>
<evidence type="ECO:0000313" key="2">
    <source>
        <dbReference type="Proteomes" id="UP001168990"/>
    </source>
</evidence>
<proteinExistence type="predicted"/>
<dbReference type="InterPro" id="IPR026794">
    <property type="entry name" value="ADISSP"/>
</dbReference>
<reference evidence="1" key="2">
    <citation type="submission" date="2023-03" db="EMBL/GenBank/DDBJ databases">
        <authorList>
            <person name="Inwood S.N."/>
            <person name="Skelly J.G."/>
            <person name="Guhlin J."/>
            <person name="Harrop T.W.R."/>
            <person name="Goldson S.G."/>
            <person name="Dearden P.K."/>
        </authorList>
    </citation>
    <scope>NUCLEOTIDE SEQUENCE</scope>
    <source>
        <strain evidence="1">Irish</strain>
        <tissue evidence="1">Whole body</tissue>
    </source>
</reference>
<reference evidence="1" key="1">
    <citation type="journal article" date="2023" name="bioRxiv">
        <title>Scaffold-level genome assemblies of two parasitoid biocontrol wasps reveal the parthenogenesis mechanism and an associated novel virus.</title>
        <authorList>
            <person name="Inwood S."/>
            <person name="Skelly J."/>
            <person name="Guhlin J."/>
            <person name="Harrop T."/>
            <person name="Goldson S."/>
            <person name="Dearden P."/>
        </authorList>
    </citation>
    <scope>NUCLEOTIDE SEQUENCE</scope>
    <source>
        <strain evidence="1">Irish</strain>
        <tissue evidence="1">Whole body</tissue>
    </source>
</reference>
<name>A0AA39F8P2_9HYME</name>
<protein>
    <submittedName>
        <fullName evidence="1">Uncharacterized protein</fullName>
    </submittedName>
</protein>
<gene>
    <name evidence="1" type="ORF">PV328_003502</name>
</gene>